<evidence type="ECO:0000256" key="5">
    <source>
        <dbReference type="ARBA" id="ARBA00022806"/>
    </source>
</evidence>
<dbReference type="SMART" id="SM00490">
    <property type="entry name" value="HELICc"/>
    <property type="match status" value="1"/>
</dbReference>
<dbReference type="InterPro" id="IPR039686">
    <property type="entry name" value="FANCM/Mph1-like_ID"/>
</dbReference>
<keyword evidence="3" id="KW-0547">Nucleotide-binding</keyword>
<feature type="region of interest" description="Disordered" evidence="8">
    <location>
        <begin position="1448"/>
        <end position="1498"/>
    </location>
</feature>
<dbReference type="InterPro" id="IPR044749">
    <property type="entry name" value="FANCM_DEXDc"/>
</dbReference>
<evidence type="ECO:0000259" key="9">
    <source>
        <dbReference type="PROSITE" id="PS51192"/>
    </source>
</evidence>
<dbReference type="CDD" id="cd18801">
    <property type="entry name" value="SF2_C_FANCM_Hef"/>
    <property type="match status" value="1"/>
</dbReference>
<feature type="compositionally biased region" description="Pro residues" evidence="8">
    <location>
        <begin position="66"/>
        <end position="75"/>
    </location>
</feature>
<dbReference type="Pfam" id="PF04851">
    <property type="entry name" value="ResIII"/>
    <property type="match status" value="1"/>
</dbReference>
<name>A0A9X6RN22_HYPEX</name>
<evidence type="ECO:0000313" key="11">
    <source>
        <dbReference type="EMBL" id="OWA53542.1"/>
    </source>
</evidence>
<dbReference type="Pfam" id="PF00271">
    <property type="entry name" value="Helicase_C"/>
    <property type="match status" value="1"/>
</dbReference>
<feature type="compositionally biased region" description="Acidic residues" evidence="8">
    <location>
        <begin position="1188"/>
        <end position="1217"/>
    </location>
</feature>
<evidence type="ECO:0000313" key="12">
    <source>
        <dbReference type="Proteomes" id="UP000192578"/>
    </source>
</evidence>
<dbReference type="PROSITE" id="PS51194">
    <property type="entry name" value="HELICASE_CTER"/>
    <property type="match status" value="1"/>
</dbReference>
<dbReference type="GO" id="GO:0005524">
    <property type="term" value="F:ATP binding"/>
    <property type="evidence" value="ECO:0007669"/>
    <property type="project" value="UniProtKB-KW"/>
</dbReference>
<dbReference type="FunFam" id="3.40.50.300:FF:000861">
    <property type="entry name" value="Fanconi anemia, complementation group M"/>
    <property type="match status" value="1"/>
</dbReference>
<feature type="region of interest" description="Disordered" evidence="8">
    <location>
        <begin position="1782"/>
        <end position="1824"/>
    </location>
</feature>
<dbReference type="GO" id="GO:0009378">
    <property type="term" value="F:four-way junction helicase activity"/>
    <property type="evidence" value="ECO:0007669"/>
    <property type="project" value="TreeGrafter"/>
</dbReference>
<dbReference type="EMBL" id="MTYJ01000328">
    <property type="protein sequence ID" value="OWA53542.1"/>
    <property type="molecule type" value="Genomic_DNA"/>
</dbReference>
<dbReference type="PROSITE" id="PS51192">
    <property type="entry name" value="HELICASE_ATP_BIND_1"/>
    <property type="match status" value="1"/>
</dbReference>
<feature type="region of interest" description="Disordered" evidence="8">
    <location>
        <begin position="1"/>
        <end position="158"/>
    </location>
</feature>
<keyword evidence="7" id="KW-0539">Nucleus</keyword>
<dbReference type="InterPro" id="IPR006935">
    <property type="entry name" value="Helicase/UvrB_N"/>
</dbReference>
<sequence>MQTRVIFPGKQNRPQNTFPPERSPFQPQWRPQPSAVIFPSGVRSQGMQGSGVRPPQPRWQAQRAPGQPPDFPSPRLPQIRQPVRSGSRQPVRSGSRQPIRSGSGHFPPPGSRPGSQNFLMPRPANQPMTSQQRPVGNPLPRALGNRFPRSTSTPNVVEAPARSTQLGWSGTLTGNTAPGMFGTGQNLPQVKVESAFSDDDDDEGLLAAMDAYVVASQEVEEEKPVVTTVKLEEGATDAVGTKDGVTDAVDNDDLFFDIDLEHIESQAEDSVREVAVSFKPPPPVQQIQSGGMGVSEKAGPILRVVATSMDGPDKRPQIFVAAPGSTLGEYNKLMRQPTIENLAPETMQFLDALPANAHVPVNVEVLPGFDVHAGLTWLYPTNYPPRDYQYNIVQKALFRNTMVTLPTGLGKTFVAAVVMYNFYRWYPTGKILFMAPTRPLVAQQMRACYTIMGIPQNEMVELTGMISTHQRQALWTSHRLFFMTPQTAVNDLLNDRFEPTAIKCIVIDEAHKATKAYAYCEFVRILSQKNSQYRVLALSATPGNDPAAIQEVLTNLHIAHMEIRQEDSIDIIPYTHKKTVEQVIVPLDDTINEAINRLGQIMLPYVETCRRAQGIPGYVDNSKLTSFGLMMYMREFTSKNTMSNGFLKQKVITSFMVAHTLMHAYELLQCYGFRAFYTSIHDKSQNGLARHTLSKNADFNGLMERVKELLEKDLSVLGVDGLMDTSSIIHPDRPYIYGHPKLRKLEEIVLAHFQQAATTTGEDGVGKKPDSRIMIFTSLRDSVQEISSMLKRHDPVVRVKKFIGQSGSAKRKGFTQKEQAEVLNLFRSGRFNVLVSTSVGEEGLDIGEVDLIICFDTQKSALRGTQRTGRTGRKRQGRCIMLLSEGTGERQKYEQCKSNKGMVKKNLLRTDYKLYADNPRMVPSALKPLCVRLKLDSMPEYVEGGEAGTGKKSKKAAPIKGDMHVWLRTKPTSKETAKFEHKFLTDAELMEYNRFCKVPSESNDPVAASDSEEPASKFLFNPLNNEQLQKRFRDRESVDYESIRSTGPLSLTRHAAFQILEQPTKLMRHSSKSSNFVATMSQLNTLSMASSSSSACDADVVRLYRLAARAGLIDMDGLSPHGWLSEPNSEENSEEPSSGLSLGFAPMVIRKRVSRNEMLCSLGTPDDEPRVAVRAGPSSPDGGHSDTESDEMEEGWEDERNETIAADDDSESSDEDETLRSYYSKWQSQRRVDHFRSPSESSDGDHAELALEDNFDVGCAVNDAVNSNEELKPEIQEGEGFSDLGLENWDTWDDMVPPVRETTDSAAAGGEVLVDHSDAPGEPIADEGSMLNESEALRVMNRTDVVMETPATVRKASQRRSIGSVVRSGRLDFDEEGSVAGLVVQSKQSELPFSHRLGVAAALRNGEAQPEAVEETLLPIAFPSGPQSYSTPQRDRTTRKLTVTMDVSPVQSDLPDRPPPSPSCVADSIIDEDEVPPSQLPDSELQPDLVNDDGPNEVPCSYPDEADFPEMDSADHPPAVEVLATDADDDVVMLNSTGPFQARATKDAAAVVMHFNPTLPFNGPTRSLQSTDPVESAVVVGAKRPLPKEPSRCVTPDPDDCHNFRRRKRVVAALETPDSAVQPGGQDISTSGEPSTSSAHRTPLKPGNRQHQIKKAASKRVRTPLEFVKVPKPEKKTAKARLKALDFLDDEAEVSDDAECSSDEDEEDENDQDGYPASFLPSQPVGDDPSYMHAFYAQHNLYSPTGEEVLKRLGPRHVRDDVFSQTFEQDSDYGGSSFVVYSDEEEESPIRPPRKRAAPATESRSPPPAKKWANNGFQAPRRKN</sequence>
<dbReference type="InterPro" id="IPR014001">
    <property type="entry name" value="Helicase_ATP-bd"/>
</dbReference>
<dbReference type="GO" id="GO:0000400">
    <property type="term" value="F:four-way junction DNA binding"/>
    <property type="evidence" value="ECO:0007669"/>
    <property type="project" value="TreeGrafter"/>
</dbReference>
<dbReference type="GO" id="GO:0005634">
    <property type="term" value="C:nucleus"/>
    <property type="evidence" value="ECO:0007669"/>
    <property type="project" value="UniProtKB-SubCell"/>
</dbReference>
<comment type="subcellular location">
    <subcellularLocation>
        <location evidence="1">Nucleus</location>
    </subcellularLocation>
</comment>
<dbReference type="InterPro" id="IPR001650">
    <property type="entry name" value="Helicase_C-like"/>
</dbReference>
<evidence type="ECO:0000256" key="4">
    <source>
        <dbReference type="ARBA" id="ARBA00022801"/>
    </source>
</evidence>
<keyword evidence="6" id="KW-0067">ATP-binding</keyword>
<feature type="domain" description="Helicase ATP-binding" evidence="9">
    <location>
        <begin position="392"/>
        <end position="560"/>
    </location>
</feature>
<dbReference type="GO" id="GO:0016787">
    <property type="term" value="F:hydrolase activity"/>
    <property type="evidence" value="ECO:0007669"/>
    <property type="project" value="UniProtKB-KW"/>
</dbReference>
<protein>
    <submittedName>
        <fullName evidence="11">Fanconi anemia group M protein-like protein</fullName>
    </submittedName>
</protein>
<evidence type="ECO:0000259" key="10">
    <source>
        <dbReference type="PROSITE" id="PS51194"/>
    </source>
</evidence>
<feature type="region of interest" description="Disordered" evidence="8">
    <location>
        <begin position="1581"/>
        <end position="1731"/>
    </location>
</feature>
<feature type="region of interest" description="Disordered" evidence="8">
    <location>
        <begin position="1117"/>
        <end position="1141"/>
    </location>
</feature>
<evidence type="ECO:0000256" key="6">
    <source>
        <dbReference type="ARBA" id="ARBA00022840"/>
    </source>
</evidence>
<dbReference type="InterPro" id="IPR027417">
    <property type="entry name" value="P-loop_NTPase"/>
</dbReference>
<feature type="compositionally biased region" description="Polar residues" evidence="8">
    <location>
        <begin position="84"/>
        <end position="100"/>
    </location>
</feature>
<organism evidence="11 12">
    <name type="scientific">Hypsibius exemplaris</name>
    <name type="common">Freshwater tardigrade</name>
    <dbReference type="NCBI Taxonomy" id="2072580"/>
    <lineage>
        <taxon>Eukaryota</taxon>
        <taxon>Metazoa</taxon>
        <taxon>Ecdysozoa</taxon>
        <taxon>Tardigrada</taxon>
        <taxon>Eutardigrada</taxon>
        <taxon>Parachela</taxon>
        <taxon>Hypsibioidea</taxon>
        <taxon>Hypsibiidae</taxon>
        <taxon>Hypsibius</taxon>
    </lineage>
</organism>
<keyword evidence="5" id="KW-0347">Helicase</keyword>
<dbReference type="PANTHER" id="PTHR14025">
    <property type="entry name" value="FANCONI ANEMIA GROUP M FANCM FAMILY MEMBER"/>
    <property type="match status" value="1"/>
</dbReference>
<dbReference type="GO" id="GO:0036297">
    <property type="term" value="P:interstrand cross-link repair"/>
    <property type="evidence" value="ECO:0007669"/>
    <property type="project" value="TreeGrafter"/>
</dbReference>
<feature type="compositionally biased region" description="Acidic residues" evidence="8">
    <location>
        <begin position="1687"/>
        <end position="1712"/>
    </location>
</feature>
<dbReference type="CDD" id="cd12091">
    <property type="entry name" value="FANCM_ID"/>
    <property type="match status" value="1"/>
</dbReference>
<dbReference type="GO" id="GO:0045003">
    <property type="term" value="P:double-strand break repair via synthesis-dependent strand annealing"/>
    <property type="evidence" value="ECO:0007669"/>
    <property type="project" value="TreeGrafter"/>
</dbReference>
<feature type="domain" description="Helicase C-terminal" evidence="10">
    <location>
        <begin position="744"/>
        <end position="915"/>
    </location>
</feature>
<feature type="compositionally biased region" description="Polar residues" evidence="8">
    <location>
        <begin position="1627"/>
        <end position="1640"/>
    </location>
</feature>
<dbReference type="SUPFAM" id="SSF52540">
    <property type="entry name" value="P-loop containing nucleoside triphosphate hydrolases"/>
    <property type="match status" value="1"/>
</dbReference>
<dbReference type="SMART" id="SM00487">
    <property type="entry name" value="DEXDc"/>
    <property type="match status" value="1"/>
</dbReference>
<dbReference type="Gene3D" id="3.40.50.300">
    <property type="entry name" value="P-loop containing nucleotide triphosphate hydrolases"/>
    <property type="match status" value="2"/>
</dbReference>
<dbReference type="PANTHER" id="PTHR14025:SF20">
    <property type="entry name" value="FANCONI ANEMIA GROUP M PROTEIN"/>
    <property type="match status" value="1"/>
</dbReference>
<comment type="similarity">
    <text evidence="2">Belongs to the DEAD box helicase family. DEAH subfamily. FANCM sub-subfamily.</text>
</comment>
<proteinExistence type="inferred from homology"/>
<keyword evidence="12" id="KW-1185">Reference proteome</keyword>
<keyword evidence="4" id="KW-0378">Hydrolase</keyword>
<evidence type="ECO:0000256" key="7">
    <source>
        <dbReference type="ARBA" id="ARBA00023242"/>
    </source>
</evidence>
<accession>A0A9X6RN22</accession>
<dbReference type="Proteomes" id="UP000192578">
    <property type="component" value="Unassembled WGS sequence"/>
</dbReference>
<feature type="compositionally biased region" description="Basic residues" evidence="8">
    <location>
        <begin position="1651"/>
        <end position="1662"/>
    </location>
</feature>
<evidence type="ECO:0000256" key="2">
    <source>
        <dbReference type="ARBA" id="ARBA00009889"/>
    </source>
</evidence>
<dbReference type="CDD" id="cd18033">
    <property type="entry name" value="DEXDc_FANCM"/>
    <property type="match status" value="1"/>
</dbReference>
<comment type="caution">
    <text evidence="11">The sequence shown here is derived from an EMBL/GenBank/DDBJ whole genome shotgun (WGS) entry which is preliminary data.</text>
</comment>
<evidence type="ECO:0000256" key="3">
    <source>
        <dbReference type="ARBA" id="ARBA00022741"/>
    </source>
</evidence>
<evidence type="ECO:0000256" key="8">
    <source>
        <dbReference type="SAM" id="MobiDB-lite"/>
    </source>
</evidence>
<dbReference type="OrthoDB" id="6513042at2759"/>
<reference evidence="12" key="1">
    <citation type="submission" date="2017-01" db="EMBL/GenBank/DDBJ databases">
        <title>Comparative genomics of anhydrobiosis in the tardigrade Hypsibius dujardini.</title>
        <authorList>
            <person name="Yoshida Y."/>
            <person name="Koutsovoulos G."/>
            <person name="Laetsch D."/>
            <person name="Stevens L."/>
            <person name="Kumar S."/>
            <person name="Horikawa D."/>
            <person name="Ishino K."/>
            <person name="Komine S."/>
            <person name="Tomita M."/>
            <person name="Blaxter M."/>
            <person name="Arakawa K."/>
        </authorList>
    </citation>
    <scope>NUCLEOTIDE SEQUENCE [LARGE SCALE GENOMIC DNA]</scope>
    <source>
        <strain evidence="12">Z151</strain>
    </source>
</reference>
<evidence type="ECO:0000256" key="1">
    <source>
        <dbReference type="ARBA" id="ARBA00004123"/>
    </source>
</evidence>
<dbReference type="GO" id="GO:0043138">
    <property type="term" value="F:3'-5' DNA helicase activity"/>
    <property type="evidence" value="ECO:0007669"/>
    <property type="project" value="InterPro"/>
</dbReference>
<feature type="region of interest" description="Disordered" evidence="8">
    <location>
        <begin position="1160"/>
        <end position="1219"/>
    </location>
</feature>
<gene>
    <name evidence="11" type="ORF">BV898_17966</name>
</gene>